<dbReference type="PROSITE" id="PS50820">
    <property type="entry name" value="LCCL"/>
    <property type="match status" value="3"/>
</dbReference>
<organism evidence="2 3">
    <name type="scientific">Pelagovum pacificum</name>
    <dbReference type="NCBI Taxonomy" id="2588711"/>
    <lineage>
        <taxon>Bacteria</taxon>
        <taxon>Pseudomonadati</taxon>
        <taxon>Pseudomonadota</taxon>
        <taxon>Alphaproteobacteria</taxon>
        <taxon>Rhodobacterales</taxon>
        <taxon>Paracoccaceae</taxon>
        <taxon>Pelagovum</taxon>
    </lineage>
</organism>
<comment type="caution">
    <text evidence="2">The sequence shown here is derived from an EMBL/GenBank/DDBJ whole genome shotgun (WGS) entry which is preliminary data.</text>
</comment>
<feature type="domain" description="LCCL" evidence="1">
    <location>
        <begin position="69"/>
        <end position="130"/>
    </location>
</feature>
<dbReference type="EMBL" id="VFFF01000001">
    <property type="protein sequence ID" value="TNY33579.1"/>
    <property type="molecule type" value="Genomic_DNA"/>
</dbReference>
<protein>
    <recommendedName>
        <fullName evidence="1">LCCL domain-containing protein</fullName>
    </recommendedName>
</protein>
<sequence>MDVPAGGEPAHLFNRRFAMKRIPTVAVAGLLSVTASLSAAQEACPSQLPTELGTFSCSCGAGVFLRSNLWGTGTYTGDSDVCAAAVHAGVITRESGGTVTIELIEGLESHTGSSANGVNSRDWGSYRTSYSFVTGPEACGAYPVGEASYECGCSADDSTGSIWGSDPYTADSSICTAARHAGVIGEDGGTVVAIAEPGQETYSASSANGVTTSDWGSYDSSFTFRTASAIPAGFEMCGAFPETQVEYACGCGPDAASGSVWGSGPYTSDSDICAAALHAGVIGTDGGPVTVLAYPGLAAYLATDANGVETMDWGENEMSIIFDRNRSYP</sequence>
<dbReference type="InterPro" id="IPR004043">
    <property type="entry name" value="LCCL"/>
</dbReference>
<dbReference type="InterPro" id="IPR051957">
    <property type="entry name" value="CRISP-LCCL_domain"/>
</dbReference>
<dbReference type="PANTHER" id="PTHR31331:SF1">
    <property type="entry name" value="CYSTEINE RICH SECRETORY PROTEIN LCCL DOMAIN CONTAINING 2"/>
    <property type="match status" value="1"/>
</dbReference>
<dbReference type="Pfam" id="PF03815">
    <property type="entry name" value="LCCL"/>
    <property type="match status" value="3"/>
</dbReference>
<dbReference type="SMART" id="SM00603">
    <property type="entry name" value="LCCL"/>
    <property type="match status" value="3"/>
</dbReference>
<dbReference type="InterPro" id="IPR036609">
    <property type="entry name" value="LCCL_sf"/>
</dbReference>
<evidence type="ECO:0000313" key="3">
    <source>
        <dbReference type="Proteomes" id="UP000314011"/>
    </source>
</evidence>
<evidence type="ECO:0000259" key="1">
    <source>
        <dbReference type="PROSITE" id="PS50820"/>
    </source>
</evidence>
<dbReference type="PANTHER" id="PTHR31331">
    <property type="entry name" value="LCCL DOMAIN PROTEIN (AFU_ORTHOLOGUE AFUA_5G08630)"/>
    <property type="match status" value="1"/>
</dbReference>
<feature type="domain" description="LCCL" evidence="1">
    <location>
        <begin position="161"/>
        <end position="222"/>
    </location>
</feature>
<dbReference type="Proteomes" id="UP000314011">
    <property type="component" value="Unassembled WGS sequence"/>
</dbReference>
<reference evidence="2 3" key="1">
    <citation type="submission" date="2019-06" db="EMBL/GenBank/DDBJ databases">
        <title>Genome of new Rhodobacteraceae sp. SM1903.</title>
        <authorList>
            <person name="Ren X."/>
        </authorList>
    </citation>
    <scope>NUCLEOTIDE SEQUENCE [LARGE SCALE GENOMIC DNA]</scope>
    <source>
        <strain evidence="2 3">SM1903</strain>
    </source>
</reference>
<dbReference type="Gene3D" id="2.170.130.20">
    <property type="entry name" value="LCCL-like domain"/>
    <property type="match status" value="3"/>
</dbReference>
<dbReference type="OrthoDB" id="9814546at2"/>
<evidence type="ECO:0000313" key="2">
    <source>
        <dbReference type="EMBL" id="TNY33579.1"/>
    </source>
</evidence>
<feature type="domain" description="LCCL" evidence="1">
    <location>
        <begin position="233"/>
        <end position="311"/>
    </location>
</feature>
<name>A0A5C5GI42_9RHOB</name>
<accession>A0A5C5GI42</accession>
<dbReference type="AlphaFoldDB" id="A0A5C5GI42"/>
<proteinExistence type="predicted"/>
<dbReference type="SUPFAM" id="SSF69848">
    <property type="entry name" value="LCCL domain"/>
    <property type="match status" value="3"/>
</dbReference>
<gene>
    <name evidence="2" type="ORF">FHY64_09970</name>
</gene>
<keyword evidence="3" id="KW-1185">Reference proteome</keyword>